<dbReference type="Pfam" id="PF12775">
    <property type="entry name" value="AAA_7"/>
    <property type="match status" value="1"/>
</dbReference>
<dbReference type="FunFam" id="3.40.50.300:FF:001328">
    <property type="entry name" value="Dynein heavy chain 6, axonemal"/>
    <property type="match status" value="1"/>
</dbReference>
<feature type="region of interest" description="Disordered" evidence="21">
    <location>
        <begin position="1"/>
        <end position="27"/>
    </location>
</feature>
<dbReference type="Pfam" id="PF12774">
    <property type="entry name" value="AAA_6"/>
    <property type="match status" value="1"/>
</dbReference>
<evidence type="ECO:0000256" key="11">
    <source>
        <dbReference type="ARBA" id="ARBA00023054"/>
    </source>
</evidence>
<keyword evidence="13" id="KW-0505">Motor protein</keyword>
<dbReference type="GO" id="GO:0005524">
    <property type="term" value="F:ATP binding"/>
    <property type="evidence" value="ECO:0007669"/>
    <property type="project" value="UniProtKB-KW"/>
</dbReference>
<dbReference type="CDD" id="cd14686">
    <property type="entry name" value="bZIP"/>
    <property type="match status" value="1"/>
</dbReference>
<dbReference type="Gene3D" id="1.20.920.30">
    <property type="match status" value="1"/>
</dbReference>
<dbReference type="InterPro" id="IPR043160">
    <property type="entry name" value="Dynein_C_barrel"/>
</dbReference>
<keyword evidence="9" id="KW-0282">Flagellum</keyword>
<dbReference type="Pfam" id="PF12781">
    <property type="entry name" value="AAA_9"/>
    <property type="match status" value="1"/>
</dbReference>
<keyword evidence="7" id="KW-0970">Cilium biogenesis/degradation</keyword>
<dbReference type="InterPro" id="IPR041466">
    <property type="entry name" value="Dynein_AAA5_ext"/>
</dbReference>
<dbReference type="Gene3D" id="1.10.8.710">
    <property type="match status" value="1"/>
</dbReference>
<dbReference type="FunFam" id="3.40.50.300:FF:002141">
    <property type="entry name" value="Dynein heavy chain"/>
    <property type="match status" value="1"/>
</dbReference>
<dbReference type="SUPFAM" id="SSF52540">
    <property type="entry name" value="P-loop containing nucleoside triphosphate hydrolases"/>
    <property type="match status" value="4"/>
</dbReference>
<evidence type="ECO:0000256" key="2">
    <source>
        <dbReference type="ARBA" id="ARBA00008887"/>
    </source>
</evidence>
<dbReference type="Gene3D" id="3.10.490.20">
    <property type="match status" value="1"/>
</dbReference>
<feature type="domain" description="AAA+ ATPase" evidence="22">
    <location>
        <begin position="1644"/>
        <end position="1783"/>
    </location>
</feature>
<feature type="region of interest" description="Disordered" evidence="21">
    <location>
        <begin position="633"/>
        <end position="701"/>
    </location>
</feature>
<dbReference type="FunFam" id="1.20.58.1120:FF:000005">
    <property type="entry name" value="Dynein, axonemal, heavy chain 12"/>
    <property type="match status" value="1"/>
</dbReference>
<dbReference type="Gene3D" id="1.20.1270.280">
    <property type="match status" value="1"/>
</dbReference>
<dbReference type="InterPro" id="IPR041228">
    <property type="entry name" value="Dynein_C"/>
</dbReference>
<dbReference type="Gene3D" id="6.10.140.1060">
    <property type="match status" value="1"/>
</dbReference>
<dbReference type="InterPro" id="IPR004273">
    <property type="entry name" value="Dynein_heavy_D6_P-loop"/>
</dbReference>
<feature type="coiled-coil region" evidence="20">
    <location>
        <begin position="3156"/>
        <end position="3204"/>
    </location>
</feature>
<dbReference type="PANTHER" id="PTHR45703:SF38">
    <property type="entry name" value="DYNEINS HEAVY CHAIN"/>
    <property type="match status" value="1"/>
</dbReference>
<evidence type="ECO:0000256" key="19">
    <source>
        <dbReference type="ARBA" id="ARBA00082102"/>
    </source>
</evidence>
<dbReference type="InterPro" id="IPR042228">
    <property type="entry name" value="Dynein_linker_3"/>
</dbReference>
<dbReference type="Pfam" id="PF18198">
    <property type="entry name" value="AAA_lid_11"/>
    <property type="match status" value="1"/>
</dbReference>
<dbReference type="GO" id="GO:0008569">
    <property type="term" value="F:minus-end-directed microtubule motor activity"/>
    <property type="evidence" value="ECO:0007669"/>
    <property type="project" value="InterPro"/>
</dbReference>
<feature type="domain" description="AAA+ ATPase" evidence="22">
    <location>
        <begin position="2298"/>
        <end position="2445"/>
    </location>
</feature>
<dbReference type="Pfam" id="PF08393">
    <property type="entry name" value="DHC_N2"/>
    <property type="match status" value="1"/>
</dbReference>
<comment type="caution">
    <text evidence="23">The sequence shown here is derived from an EMBL/GenBank/DDBJ whole genome shotgun (WGS) entry which is preliminary data.</text>
</comment>
<keyword evidence="24" id="KW-1185">Reference proteome</keyword>
<evidence type="ECO:0000256" key="5">
    <source>
        <dbReference type="ARBA" id="ARBA00022737"/>
    </source>
</evidence>
<keyword evidence="11 20" id="KW-0175">Coiled coil</keyword>
<dbReference type="FunFam" id="1.20.140.100:FF:000004">
    <property type="entry name" value="Dynein axonemal heavy chain 6"/>
    <property type="match status" value="1"/>
</dbReference>
<evidence type="ECO:0000313" key="23">
    <source>
        <dbReference type="EMBL" id="KAG2496014.1"/>
    </source>
</evidence>
<reference evidence="23" key="1">
    <citation type="journal article" date="2020" name="bioRxiv">
        <title>Comparative genomics of Chlamydomonas.</title>
        <authorList>
            <person name="Craig R.J."/>
            <person name="Hasan A.R."/>
            <person name="Ness R.W."/>
            <person name="Keightley P.D."/>
        </authorList>
    </citation>
    <scope>NUCLEOTIDE SEQUENCE</scope>
    <source>
        <strain evidence="23">CCAP 11/70</strain>
    </source>
</reference>
<dbReference type="InterPro" id="IPR035706">
    <property type="entry name" value="AAA_9"/>
</dbReference>
<dbReference type="FunFam" id="1.10.8.720:FF:000001">
    <property type="entry name" value="dynein heavy chain 7, axonemal"/>
    <property type="match status" value="1"/>
</dbReference>
<dbReference type="InterPro" id="IPR026983">
    <property type="entry name" value="DHC"/>
</dbReference>
<dbReference type="FunFam" id="1.10.287.2620:FF:000002">
    <property type="entry name" value="Dynein heavy chain 2, axonemal"/>
    <property type="match status" value="1"/>
</dbReference>
<dbReference type="GO" id="GO:0045505">
    <property type="term" value="F:dynein intermediate chain binding"/>
    <property type="evidence" value="ECO:0007669"/>
    <property type="project" value="InterPro"/>
</dbReference>
<dbReference type="InterPro" id="IPR035699">
    <property type="entry name" value="AAA_6"/>
</dbReference>
<dbReference type="InterPro" id="IPR013602">
    <property type="entry name" value="Dynein_heavy_linker"/>
</dbReference>
<dbReference type="Gene3D" id="1.20.920.20">
    <property type="match status" value="1"/>
</dbReference>
<organism evidence="23 24">
    <name type="scientific">Edaphochlamys debaryana</name>
    <dbReference type="NCBI Taxonomy" id="47281"/>
    <lineage>
        <taxon>Eukaryota</taxon>
        <taxon>Viridiplantae</taxon>
        <taxon>Chlorophyta</taxon>
        <taxon>core chlorophytes</taxon>
        <taxon>Chlorophyceae</taxon>
        <taxon>CS clade</taxon>
        <taxon>Chlamydomonadales</taxon>
        <taxon>Chlamydomonadales incertae sedis</taxon>
        <taxon>Edaphochlamys</taxon>
    </lineage>
</organism>
<dbReference type="GO" id="GO:0005858">
    <property type="term" value="C:axonemal dynein complex"/>
    <property type="evidence" value="ECO:0007669"/>
    <property type="project" value="UniProtKB-ARBA"/>
</dbReference>
<evidence type="ECO:0000256" key="4">
    <source>
        <dbReference type="ARBA" id="ARBA00022701"/>
    </source>
</evidence>
<dbReference type="FunFam" id="1.20.1270.280:FF:000001">
    <property type="entry name" value="dynein heavy chain 7, axonemal"/>
    <property type="match status" value="1"/>
</dbReference>
<comment type="subcellular location">
    <subcellularLocation>
        <location evidence="1">Cytoplasm</location>
        <location evidence="1">Cytoskeleton</location>
        <location evidence="1">Flagellum axoneme</location>
    </subcellularLocation>
</comment>
<dbReference type="InterPro" id="IPR042222">
    <property type="entry name" value="Dynein_2_N"/>
</dbReference>
<dbReference type="Gene3D" id="1.10.287.2620">
    <property type="match status" value="1"/>
</dbReference>
<dbReference type="CDD" id="cd00009">
    <property type="entry name" value="AAA"/>
    <property type="match status" value="1"/>
</dbReference>
<dbReference type="Gene3D" id="1.20.140.100">
    <property type="entry name" value="Dynein heavy chain, N-terminal domain 2"/>
    <property type="match status" value="1"/>
</dbReference>
<dbReference type="InterPro" id="IPR024317">
    <property type="entry name" value="Dynein_heavy_chain_D4_dom"/>
</dbReference>
<dbReference type="OrthoDB" id="5593012at2759"/>
<dbReference type="Pfam" id="PF22597">
    <property type="entry name" value="DYN_lid"/>
    <property type="match status" value="1"/>
</dbReference>
<evidence type="ECO:0000313" key="24">
    <source>
        <dbReference type="Proteomes" id="UP000612055"/>
    </source>
</evidence>
<keyword evidence="5" id="KW-0677">Repeat</keyword>
<evidence type="ECO:0000256" key="13">
    <source>
        <dbReference type="ARBA" id="ARBA00023175"/>
    </source>
</evidence>
<dbReference type="InterPro" id="IPR027417">
    <property type="entry name" value="P-loop_NTPase"/>
</dbReference>
<feature type="region of interest" description="Disordered" evidence="21">
    <location>
        <begin position="66"/>
        <end position="117"/>
    </location>
</feature>
<evidence type="ECO:0000256" key="20">
    <source>
        <dbReference type="SAM" id="Coils"/>
    </source>
</evidence>
<dbReference type="FunFam" id="1.20.920.30:FF:000009">
    <property type="entry name" value="Dynein heavy chain 9"/>
    <property type="match status" value="1"/>
</dbReference>
<dbReference type="FunFam" id="1.20.920.20:FF:000006">
    <property type="entry name" value="Dynein, axonemal, heavy chain 6"/>
    <property type="match status" value="1"/>
</dbReference>
<keyword evidence="8" id="KW-0067">ATP-binding</keyword>
<evidence type="ECO:0000256" key="15">
    <source>
        <dbReference type="ARBA" id="ARBA00023273"/>
    </source>
</evidence>
<keyword evidence="14" id="KW-0206">Cytoskeleton</keyword>
<dbReference type="SMART" id="SM00382">
    <property type="entry name" value="AAA"/>
    <property type="match status" value="2"/>
</dbReference>
<evidence type="ECO:0000256" key="12">
    <source>
        <dbReference type="ARBA" id="ARBA00023069"/>
    </source>
</evidence>
<proteinExistence type="inferred from homology"/>
<comment type="similarity">
    <text evidence="2">Belongs to the dynein heavy chain family.</text>
</comment>
<evidence type="ECO:0000256" key="3">
    <source>
        <dbReference type="ARBA" id="ARBA00022490"/>
    </source>
</evidence>
<evidence type="ECO:0000256" key="7">
    <source>
        <dbReference type="ARBA" id="ARBA00022794"/>
    </source>
</evidence>
<dbReference type="Gene3D" id="1.10.8.1220">
    <property type="match status" value="1"/>
</dbReference>
<dbReference type="InterPro" id="IPR042219">
    <property type="entry name" value="AAA_lid_11_sf"/>
</dbReference>
<protein>
    <recommendedName>
        <fullName evidence="17">Dynein axonemal heavy chain 7</fullName>
    </recommendedName>
    <alternativeName>
        <fullName evidence="19">Axonemal beta dynein heavy chain 7</fullName>
    </alternativeName>
    <alternativeName>
        <fullName evidence="18">Ciliary dynein heavy chain 7</fullName>
    </alternativeName>
</protein>
<evidence type="ECO:0000256" key="16">
    <source>
        <dbReference type="ARBA" id="ARBA00062885"/>
    </source>
</evidence>
<dbReference type="Pfam" id="PF17852">
    <property type="entry name" value="Dynein_AAA_lid"/>
    <property type="match status" value="1"/>
</dbReference>
<evidence type="ECO:0000256" key="9">
    <source>
        <dbReference type="ARBA" id="ARBA00022846"/>
    </source>
</evidence>
<dbReference type="GO" id="GO:0003341">
    <property type="term" value="P:cilium movement"/>
    <property type="evidence" value="ECO:0007669"/>
    <property type="project" value="UniProtKB-ARBA"/>
</dbReference>
<dbReference type="FunFam" id="1.10.8.1220:FF:000001">
    <property type="entry name" value="Dynein axonemal heavy chain 5"/>
    <property type="match status" value="1"/>
</dbReference>
<accession>A0A836C1Y6</accession>
<dbReference type="FunFam" id="3.40.50.300:FF:000044">
    <property type="entry name" value="Dynein heavy chain 5, axonemal"/>
    <property type="match status" value="1"/>
</dbReference>
<evidence type="ECO:0000256" key="1">
    <source>
        <dbReference type="ARBA" id="ARBA00004611"/>
    </source>
</evidence>
<dbReference type="Pfam" id="PF18199">
    <property type="entry name" value="Dynein_C"/>
    <property type="match status" value="1"/>
</dbReference>
<dbReference type="Pfam" id="PF12777">
    <property type="entry name" value="MT"/>
    <property type="match status" value="1"/>
</dbReference>
<dbReference type="FunFam" id="1.10.472.130:FF:000005">
    <property type="entry name" value="Dynein axonemal heavy chain 7"/>
    <property type="match status" value="1"/>
</dbReference>
<gene>
    <name evidence="23" type="ORF">HYH03_005936</name>
</gene>
<dbReference type="FunFam" id="1.10.8.710:FF:000004">
    <property type="entry name" value="Dynein axonemal heavy chain 6"/>
    <property type="match status" value="1"/>
</dbReference>
<evidence type="ECO:0000256" key="17">
    <source>
        <dbReference type="ARBA" id="ARBA00071816"/>
    </source>
</evidence>
<keyword evidence="12" id="KW-0969">Cilium</keyword>
<evidence type="ECO:0000259" key="22">
    <source>
        <dbReference type="SMART" id="SM00382"/>
    </source>
</evidence>
<comment type="subunit">
    <text evidence="16">The dynein complex consists of at least two heavy chains and a number of intermediate and light chains.</text>
</comment>
<dbReference type="Pfam" id="PF03028">
    <property type="entry name" value="Dynein_heavy"/>
    <property type="match status" value="1"/>
</dbReference>
<dbReference type="Gene3D" id="1.20.58.1120">
    <property type="match status" value="1"/>
</dbReference>
<evidence type="ECO:0000256" key="14">
    <source>
        <dbReference type="ARBA" id="ARBA00023212"/>
    </source>
</evidence>
<feature type="compositionally biased region" description="Gly residues" evidence="21">
    <location>
        <begin position="85"/>
        <end position="102"/>
    </location>
</feature>
<dbReference type="FunFam" id="3.40.50.300:FF:000362">
    <property type="entry name" value="Dynein, axonemal, heavy chain 6"/>
    <property type="match status" value="1"/>
</dbReference>
<dbReference type="Gene3D" id="1.10.472.130">
    <property type="match status" value="1"/>
</dbReference>
<evidence type="ECO:0000256" key="21">
    <source>
        <dbReference type="SAM" id="MobiDB-lite"/>
    </source>
</evidence>
<keyword evidence="15" id="KW-0966">Cell projection</keyword>
<dbReference type="FunFam" id="3.20.180.20:FF:000003">
    <property type="entry name" value="Dynein heavy chain 12, axonemal"/>
    <property type="match status" value="1"/>
</dbReference>
<keyword evidence="4" id="KW-0493">Microtubule</keyword>
<dbReference type="Pfam" id="PF12780">
    <property type="entry name" value="AAA_8"/>
    <property type="match status" value="1"/>
</dbReference>
<dbReference type="GO" id="GO:0060271">
    <property type="term" value="P:cilium assembly"/>
    <property type="evidence" value="ECO:0007669"/>
    <property type="project" value="UniProtKB-ARBA"/>
</dbReference>
<dbReference type="Gene3D" id="1.10.8.720">
    <property type="entry name" value="Region D6 of dynein motor"/>
    <property type="match status" value="1"/>
</dbReference>
<evidence type="ECO:0000256" key="18">
    <source>
        <dbReference type="ARBA" id="ARBA00078543"/>
    </source>
</evidence>
<dbReference type="InterPro" id="IPR054354">
    <property type="entry name" value="DYNC2H1-like_lid"/>
</dbReference>
<dbReference type="GO" id="GO:0051959">
    <property type="term" value="F:dynein light intermediate chain binding"/>
    <property type="evidence" value="ECO:0007669"/>
    <property type="project" value="InterPro"/>
</dbReference>
<dbReference type="InterPro" id="IPR041658">
    <property type="entry name" value="AAA_lid_11"/>
</dbReference>
<dbReference type="Gene3D" id="3.20.180.20">
    <property type="entry name" value="Dynein heavy chain, N-terminal domain 2"/>
    <property type="match status" value="1"/>
</dbReference>
<dbReference type="Gene3D" id="3.40.50.300">
    <property type="entry name" value="P-loop containing nucleotide triphosphate hydrolases"/>
    <property type="match status" value="5"/>
</dbReference>
<keyword evidence="6" id="KW-0547">Nucleotide-binding</keyword>
<feature type="compositionally biased region" description="Low complexity" evidence="21">
    <location>
        <begin position="647"/>
        <end position="692"/>
    </location>
</feature>
<dbReference type="Proteomes" id="UP000612055">
    <property type="component" value="Unassembled WGS sequence"/>
</dbReference>
<dbReference type="InterPro" id="IPR024743">
    <property type="entry name" value="Dynein_HC_stalk"/>
</dbReference>
<evidence type="ECO:0000256" key="8">
    <source>
        <dbReference type="ARBA" id="ARBA00022840"/>
    </source>
</evidence>
<evidence type="ECO:0000256" key="6">
    <source>
        <dbReference type="ARBA" id="ARBA00022741"/>
    </source>
</evidence>
<dbReference type="FunFam" id="3.10.490.20:FF:000001">
    <property type="entry name" value="dynein heavy chain 7, axonemal"/>
    <property type="match status" value="1"/>
</dbReference>
<dbReference type="PANTHER" id="PTHR45703">
    <property type="entry name" value="DYNEIN HEAVY CHAIN"/>
    <property type="match status" value="1"/>
</dbReference>
<keyword evidence="3" id="KW-0963">Cytoplasm</keyword>
<dbReference type="FunFam" id="3.40.50.300:FF:000223">
    <property type="entry name" value="Dynein heavy chain 3, axonemal"/>
    <property type="match status" value="1"/>
</dbReference>
<dbReference type="GO" id="GO:0005874">
    <property type="term" value="C:microtubule"/>
    <property type="evidence" value="ECO:0007669"/>
    <property type="project" value="UniProtKB-KW"/>
</dbReference>
<evidence type="ECO:0000256" key="10">
    <source>
        <dbReference type="ARBA" id="ARBA00023017"/>
    </source>
</evidence>
<sequence length="4367" mass="483888">MDWDDSGVAGVPKRPVKQTLQSKKQVPAKVQVKLPKALFESAVLSGNSLLVERSVRTEASKPLGSLHSAFKLPPRPVASTASHVAGGGSPGGAGASSGGAPGSPGPAPALGSMPAPPSIIRREPTCEYFFDPATASDVFPARAVEGSALADYFSVGGGGAAEEVRAQPAHPLGWVPAEDAQLGTRLRPRTGQLPVRTTTSMPLEYFDSPEMELVPPETRLAEAAERAKAAAEKARADKAAGRPVTELPPPPGVLGYSRYFDAAGTFTWAPCLVTEYDRAQDMYKITWAATGKTKWAKRLNLLFADESKAGFSFRLRQARRRRDECEAEARYAEYVAKQPFNNIDVLDDPFRRKIYKRVGGDITQHMGPNATVHFEDFRSNFKFAVKSAIVDVQFSQPDAAAHLAAANIQPVNHHSRALVPPQGCVNLDALAAGRIVIVNQPEHAAAEGRDSFAQDVTREAFDLLLADVKRGAVVGHPALLTALQQMYRDLDISSVGLTLTDLRDLPLPARPADYARLQRNHRELVADMLTSDWTIKVIAIVERILSGEDPEMTALAEAALAALGNTASGVLPAPGGTNPFGLSQAAVMRFIKMVSLMMADQLRTAVLTSIQASCKFWQQYDITPGDEHASAGYPYARLATPPPGTPRAPMRPSGDGVPPPAAGSAPAEGEGAEAAAGGEAAAPSGAAAAEGAGAEGDEGPAVEGANIWFNRTHPPSSKWGEDLHASWPLPLLLITLQVVEGGVRLVPSLKEVEDTVLSTFNDIMVATAKVDDISVKVINMAIEQYLPSVDPDTDPAAVEGRDMVRGIVEKNLVAPADLCESFSEFAWLVTVDAGEYVGAWAEAGHSLAETEAEVARLAAVVAAVEAKCEPLVAFRLVVVDCSAAQAWLADKATELRNALLTWQADTWHTANVGAVDQFEAIVARLHQAPDSTEALDELDKFVEKVDGRMPEFEGIVAESRAVADVLHAAQHELLPEAAETHWRLLRWPLDLAGSVTEVRGQLARWRGRYLSQLKADSAALIADLAELQAEVERFVTLGDLKQVDDRMATVLDIEGRLNSYQDLADLYGNREEIFGLPRSEYPQLDDVRKVFAPSADLWRIASEFARSLPEWLDGPFTEIDAEAVAADVDRWWRSTAKLARQLDKEPAEVVAAVRTKLEDFQVHLPLITALRNPGLRDRHWDRISTAAGFPVRADAGFSLSRALQLGLPKHLASIEEVAEYASKEYSLERALDKMQADWAGVIFETHPWRATGTTILRALDDVQMLLDDQIVKTQSMRASPYIGPFEDRVRLWEAKLGLVQETLDQWLQCQQGWLYLEPIFGSEDIMQQMPNEGRKFKAVDHTWRRTMEKLSKNAEVLVTCADDELLKALSEANKLLEQVTKGLNDYLETKRLAFPRFYFLSNDELLEILSETKDPTRVQPFLRKIFEGINALEFQEDGRVTAMYSEEGEKVPFKDTFNPRDSSANVERWLIECEIAMRTTLKDTIRRSFDDYARQQRIDWVTSWPGQVVLAVGCMYWTKEVTESILRASLPDYAQQCTDELMKVVNKVRGKLSKLDRKTLSALIVIDVHARDTVSELAGAGVASDAEFAWTSQLRYNWEAGEVQVKMINAQIAYGYEYLGNGSRLVITPLTDRCYRTLMGALHLNLGGAPEGPAGTGKTETTKDLAKAIAMQCVVFNCSDGLDYQAMGKFFKGLASSGAWACFDEFNRIDLEVLSVIAQQILTMQRAKAQGLTAFEFEGTKLSLRPTFSVFITMNPGYAGRSELPDNLKALFRSVAMMVPDYALISEIMLYSSGYLKARDLARKLVATYRLCSEQLSSQSHYDYGMRAVMSVLRAAAANKQRSPDTLEDVLMLRSIRDVNEPKFLAPDLPLFAGILSDLFPGVDLPPTDYSALDERLLSNCQKMNLQPTPTFMDKAHQLYEMILVRHGLMLVGYSYGAKSCIYKTLSGALADLEVAGLMEEHKVQHRIMNPKSITMGQLYGQFDPVSHEWKDGVLAKLFREAAVDTSTDRKWVLFDGPVDAVWIENMNTVLDDNKKLCLNSGEIIQMSQTMNMIFEVQDLAVASPATVSRCGMVYVEPEQLGWRPLRDSWMNTLPPTLNDDARAHLLVLFDWLVDACVAFVRKNCKELVGTADISLPNNLMATLAALMDPELKDAKAVSMLGTKEVLKQLDGMFVFSLVWSVGATTDGEGRAKFSEFLRKLLEGAVDRKMSRTDYDLGPGLEIPDPNFKFPVPFPKDGQVYDYVWDKARGAWRHWMEPAAGSPALDAPIPESAAFNEIIVPTVDTVRYTWLFQLLATHGRHVLFAGPTGTGKTVYVKAAIEGLDKAKYTNQQTAFSAQTSANMIQDIIDNRLDKRRKGVFGPPVGMKCVVFVDDVNMPALEVYGAQPPVELLRQFLDHSGWYDRADNTWRHLVDMQLVCAMGPPGGGRNPVSPRFLRHFNLVAITEFDDAVYTRIYGAICDWWFRRARLPDEVRGKGPALVKATLEIYNTIRAQLLPTPDKSHYTYNMRDLSKVFQGVQSIGVPVQDPRSLTRLWAHEALRVFHDRLVSDEDRNWFCTLLKDQVNTHLGLKFDNVFEPPAGSSLAKGDVAVLRNLLYCDFQVPGADPTTAKYDEVTDLPKLLGVVQDYLADYNAQSKSRMDLVLFLFAAEHICRISRIIKQPYGNALLVGVGGSGRQSLTRIATFMADFKLFTIEISKSYTRTEWRDDLKRVLRQAGGAAQPTVFLFSDTQLKEESFLEDLNNILNTGEVPNLFAKDELVGIMEQVTPRAKRAGKHLTPASLFAFFVDACRANLHMVLAMSPVGGAFRERLRKFPSLVNCTTIDWFSVWPADALKSVASKFLHDVEMDSDETRAAVEDMCREFHMTVRQLAGDFKAELGRHYYTTPTSYLELIQTYKELLSNKRKQVHGLKRRYEVGLEKLLSAETDVGAMKEELIALQPKLVETGKEVEETLKIVDRQTQEAEAKKVVVVGEEAVANEKAAAAKAIKDECEADLAVALPLLEAALKALDTLTKADITEVKAMKNPPKAVKVVMEAVCQMLSIKPNKINDPANPSRKINDYWGPSQGLLADTKFLDTLRTYDKDNIAPPIIAAVRPYLDMDEFEPAQVKKASAAAYGLCCWVRAMEAYDRVAKVVAPKKAKLAEAEAEFSELMVGLNAKKAELADLEAKLAGLNAKLAEMQARKAQLEAEVDLCEKKLDRATKLIGGLGGEKTRWTEVAAKLGHDYINLTGDVLLASGFIAYLGAFTAAYRERATSSWVALCRERHIPCSEVFKLVTVLGEPVKIRDWTIDGLPNDSFSIDNGIIVSKARRWPLLIDPQGQANKWIKNMEKKHKLEVMKLSDGDYIRRLENAIQFGLPVLLENCGEELDPTLEPLLLKSVYKQGGGLCIRLGDATIEYSESFRFYMTTKLRNPHYLPEVSVKVTLLNFMITPEGLEDQLLGIVVRLERPELEEQKTKLVLAGAENARQLKEIEDRIIEVLSTSEGNILEDETAINVISSSKQLSNEIAQKQQIADKTERTIDETRLGYKPVARHVSVLFFCISELAAIEPMYQYSLSWFVNLFEDTITRAEKSKDLTRRIDALISHFTHSLYINICRSLFEKDKLLFSFALTVAIRAHIKGQVDLSLFRFLLTGGISTAEPPPNPSDWLADRCWAEMVRLSEHFEMFRQLPDSFREDPGPWRMMYDSADPTKFRFPEPWHSKLDAFQKLLIIRLIRPDKLVGGIQAYVLEVMGQKFIEPPPFDLDRCYQDSTCLTPLIFVLSPGSDPMSGLLKYADAMRVTVDSISLGQGQGPKAAKLIEAAQASGGWVVLQNCHLAVSWMPTLERLCEGLTLDNTAPAFRLWLTSYPSPAFPVSVLQNGIKMTSDPPKGLRANLLGSYLSDPVNDPAFFEGCSRPGAFKKLLFGLCFFHAFVQERLKFGPLGWNVPYQFSAPDFVISARQLIMFLNEMPPAMLPGDIPSNAPVPLPALRYLTGECNYGGRVTDAHDRRTLMSILEIFYSPGALTDGYAFSPSGRYFAPPEGPLDAYVHYIRGLPILAEPEVFGLHANADITKDQQETDLLLSSLLAASSGGSGGGGGRGGGTAARDAVLAEVAADITARVPQPFDIEAVRFKYPVDYFESMNTVLCQELVRFNRLLEVVHDSLAALQKALRGLVLMSGDLEALGTAMYDGRVPALWMAQSYPSLKPLASYVADLIERCRMMNEWVDRGPPAVFWISGFYFTHAFLTGVKQNFARRHRIPIDTITFNYTCMPGHADDYQMPPDDGALISGMYVEGARWDAEAQKLQESLPKVLFSPAPLMKLSPCDAAQQQSFPHYECPLYRTPERRGVLATTGHSTNFVMELMIPSDQPQDHWIRRGVAFLLSLAD</sequence>
<dbReference type="EMBL" id="JAEHOE010000021">
    <property type="protein sequence ID" value="KAG2496014.1"/>
    <property type="molecule type" value="Genomic_DNA"/>
</dbReference>
<dbReference type="InterPro" id="IPR043157">
    <property type="entry name" value="Dynein_AAA1S"/>
</dbReference>
<keyword evidence="10" id="KW-0243">Dynein</keyword>
<dbReference type="InterPro" id="IPR003593">
    <property type="entry name" value="AAA+_ATPase"/>
</dbReference>
<name>A0A836C1Y6_9CHLO</name>